<dbReference type="InterPro" id="IPR010344">
    <property type="entry name" value="YbjH"/>
</dbReference>
<dbReference type="PROSITE" id="PS51257">
    <property type="entry name" value="PROKAR_LIPOPROTEIN"/>
    <property type="match status" value="1"/>
</dbReference>
<name>A0A1Y4I8I5_PARDI</name>
<dbReference type="Proteomes" id="UP000195950">
    <property type="component" value="Unassembled WGS sequence"/>
</dbReference>
<protein>
    <recommendedName>
        <fullName evidence="3">YjbH domain-containing protein</fullName>
    </recommendedName>
</protein>
<sequence>MKNEERIMKNFRQMLLLVFLWAGCLSASAQLYTGLSGLINTPSADMNEEGTARIGGYFMNKHFTPDDDGRYGFIYDGEKYNTVDFYLSLTPFRWVEIGYTFTLQKSLLEGYEKPKYNQKDRYFSVKLNPLREGRYYPAIAIGSNDFLGSPTKRHGHGGTGAGYFCNYYIVATKHFKPLGHDIGVNLAYRYCPTTYSEKWEGVVGGITWQPKWVPDLRVIAEYTGNEVNIGVDCLLWKHLFLQGGLQNGKYFSGGICFQMNLF</sequence>
<evidence type="ECO:0008006" key="3">
    <source>
        <dbReference type="Google" id="ProtNLM"/>
    </source>
</evidence>
<dbReference type="EMBL" id="NFJX01000015">
    <property type="protein sequence ID" value="OUP16564.1"/>
    <property type="molecule type" value="Genomic_DNA"/>
</dbReference>
<accession>A0A1Y4I8I5</accession>
<organism evidence="1 2">
    <name type="scientific">Parabacteroides distasonis</name>
    <dbReference type="NCBI Taxonomy" id="823"/>
    <lineage>
        <taxon>Bacteria</taxon>
        <taxon>Pseudomonadati</taxon>
        <taxon>Bacteroidota</taxon>
        <taxon>Bacteroidia</taxon>
        <taxon>Bacteroidales</taxon>
        <taxon>Tannerellaceae</taxon>
        <taxon>Parabacteroides</taxon>
    </lineage>
</organism>
<gene>
    <name evidence="1" type="ORF">B5F32_15370</name>
</gene>
<proteinExistence type="predicted"/>
<reference evidence="2" key="1">
    <citation type="submission" date="2017-04" db="EMBL/GenBank/DDBJ databases">
        <title>Function of individual gut microbiota members based on whole genome sequencing of pure cultures obtained from chicken caecum.</title>
        <authorList>
            <person name="Medvecky M."/>
            <person name="Cejkova D."/>
            <person name="Polansky O."/>
            <person name="Karasova D."/>
            <person name="Kubasova T."/>
            <person name="Cizek A."/>
            <person name="Rychlik I."/>
        </authorList>
    </citation>
    <scope>NUCLEOTIDE SEQUENCE [LARGE SCALE GENOMIC DNA]</scope>
    <source>
        <strain evidence="2">An199</strain>
    </source>
</reference>
<evidence type="ECO:0000313" key="1">
    <source>
        <dbReference type="EMBL" id="OUP16564.1"/>
    </source>
</evidence>
<dbReference type="Pfam" id="PF06082">
    <property type="entry name" value="YjbH"/>
    <property type="match status" value="1"/>
</dbReference>
<comment type="caution">
    <text evidence="1">The sequence shown here is derived from an EMBL/GenBank/DDBJ whole genome shotgun (WGS) entry which is preliminary data.</text>
</comment>
<dbReference type="AlphaFoldDB" id="A0A1Y4I8I5"/>
<evidence type="ECO:0000313" key="2">
    <source>
        <dbReference type="Proteomes" id="UP000195950"/>
    </source>
</evidence>